<dbReference type="Gene3D" id="3.40.50.2000">
    <property type="entry name" value="Glycogen Phosphorylase B"/>
    <property type="match status" value="2"/>
</dbReference>
<dbReference type="Pfam" id="PF00534">
    <property type="entry name" value="Glycos_transf_1"/>
    <property type="match status" value="1"/>
</dbReference>
<dbReference type="PANTHER" id="PTHR12526">
    <property type="entry name" value="GLYCOSYLTRANSFERASE"/>
    <property type="match status" value="1"/>
</dbReference>
<evidence type="ECO:0000313" key="3">
    <source>
        <dbReference type="EMBL" id="QVI62143.1"/>
    </source>
</evidence>
<keyword evidence="4" id="KW-1185">Reference proteome</keyword>
<dbReference type="EC" id="2.4.-.-" evidence="3"/>
<protein>
    <submittedName>
        <fullName evidence="3">Glycosyltransferase</fullName>
        <ecNumber evidence="3">2.4.-.-</ecNumber>
    </submittedName>
</protein>
<dbReference type="PROSITE" id="PS50206">
    <property type="entry name" value="RHODANESE_3"/>
    <property type="match status" value="1"/>
</dbReference>
<dbReference type="EMBL" id="CP074405">
    <property type="protein sequence ID" value="QVI62143.1"/>
    <property type="molecule type" value="Genomic_DNA"/>
</dbReference>
<evidence type="ECO:0000259" key="2">
    <source>
        <dbReference type="PROSITE" id="PS50206"/>
    </source>
</evidence>
<keyword evidence="1 3" id="KW-0808">Transferase</keyword>
<dbReference type="Proteomes" id="UP000677804">
    <property type="component" value="Chromosome"/>
</dbReference>
<dbReference type="RefSeq" id="WP_207339711.1">
    <property type="nucleotide sequence ID" value="NZ_CP074405.1"/>
</dbReference>
<evidence type="ECO:0000313" key="4">
    <source>
        <dbReference type="Proteomes" id="UP000677804"/>
    </source>
</evidence>
<dbReference type="GO" id="GO:0016757">
    <property type="term" value="F:glycosyltransferase activity"/>
    <property type="evidence" value="ECO:0007669"/>
    <property type="project" value="UniProtKB-KW"/>
</dbReference>
<evidence type="ECO:0000256" key="1">
    <source>
        <dbReference type="ARBA" id="ARBA00022679"/>
    </source>
</evidence>
<proteinExistence type="predicted"/>
<organism evidence="3 4">
    <name type="scientific">Cellulomonas wangleii</name>
    <dbReference type="NCBI Taxonomy" id="2816956"/>
    <lineage>
        <taxon>Bacteria</taxon>
        <taxon>Bacillati</taxon>
        <taxon>Actinomycetota</taxon>
        <taxon>Actinomycetes</taxon>
        <taxon>Micrococcales</taxon>
        <taxon>Cellulomonadaceae</taxon>
        <taxon>Cellulomonas</taxon>
    </lineage>
</organism>
<accession>A0ABX8D3Y5</accession>
<dbReference type="SUPFAM" id="SSF53756">
    <property type="entry name" value="UDP-Glycosyltransferase/glycogen phosphorylase"/>
    <property type="match status" value="1"/>
</dbReference>
<dbReference type="InterPro" id="IPR001296">
    <property type="entry name" value="Glyco_trans_1"/>
</dbReference>
<sequence length="434" mass="46182">MDTTAARPDRRLVIVVRADPVICGHSGEARNLAEAALQRGFDEVRIVTWSVERLQEAGLPLKPLDGVTPYSPGIVVERPEPVGDYKVPDGRYLAGLTGRLVELFTDGVPTVAMSLYLSPHATAVADAVSVARRTGLPVNVVTVAEAVGSDVTNVVRACVEQDRFGAAAHVLAQYLSHDVVLAVSQYTRDLVITEAAAIDARHGTRFADECRERVNVSYPAIDVGTYLARDEDETDRALAARGLTRDGYVLFLSRLAHAKGVDDLIDGYVRSGAPAAGRRLVIAGNGPQAAELRAHAARTPVADLITFLDDVPDDEKGHLMAGCTAFVLPSKPRPEFVETFGIALVEKMLSGGGPVITTVTGGIGEAVGDTAIIVPVDDPDAIAAAIDDVLAMDRAERAACAERAREYALRFDRGVVLDRILDRVTAVSWAPVPA</sequence>
<reference evidence="3 4" key="1">
    <citation type="submission" date="2021-05" db="EMBL/GenBank/DDBJ databases">
        <title>Novel species in genus Cellulomonas.</title>
        <authorList>
            <person name="Zhang G."/>
        </authorList>
    </citation>
    <scope>NUCLEOTIDE SEQUENCE [LARGE SCALE GENOMIC DNA]</scope>
    <source>
        <strain evidence="4">zg-ZUI222</strain>
    </source>
</reference>
<feature type="domain" description="Rhodanese" evidence="2">
    <location>
        <begin position="21"/>
        <end position="63"/>
    </location>
</feature>
<gene>
    <name evidence="3" type="ORF">KG103_17290</name>
</gene>
<keyword evidence="3" id="KW-0328">Glycosyltransferase</keyword>
<dbReference type="InterPro" id="IPR001763">
    <property type="entry name" value="Rhodanese-like_dom"/>
</dbReference>
<name>A0ABX8D3Y5_9CELL</name>